<reference evidence="2 3" key="1">
    <citation type="journal article" date="2012" name="Proc. Natl. Acad. Sci. U.S.A.">
        <title>Comparative genomics of Ceriporiopsis subvermispora and Phanerochaete chrysosporium provide insight into selective ligninolysis.</title>
        <authorList>
            <person name="Fernandez-Fueyo E."/>
            <person name="Ruiz-Duenas F.J."/>
            <person name="Ferreira P."/>
            <person name="Floudas D."/>
            <person name="Hibbett D.S."/>
            <person name="Canessa P."/>
            <person name="Larrondo L.F."/>
            <person name="James T.Y."/>
            <person name="Seelenfreund D."/>
            <person name="Lobos S."/>
            <person name="Polanco R."/>
            <person name="Tello M."/>
            <person name="Honda Y."/>
            <person name="Watanabe T."/>
            <person name="Watanabe T."/>
            <person name="Ryu J.S."/>
            <person name="Kubicek C.P."/>
            <person name="Schmoll M."/>
            <person name="Gaskell J."/>
            <person name="Hammel K.E."/>
            <person name="St John F.J."/>
            <person name="Vanden Wymelenberg A."/>
            <person name="Sabat G."/>
            <person name="Splinter BonDurant S."/>
            <person name="Syed K."/>
            <person name="Yadav J.S."/>
            <person name="Doddapaneni H."/>
            <person name="Subramanian V."/>
            <person name="Lavin J.L."/>
            <person name="Oguiza J.A."/>
            <person name="Perez G."/>
            <person name="Pisabarro A.G."/>
            <person name="Ramirez L."/>
            <person name="Santoyo F."/>
            <person name="Master E."/>
            <person name="Coutinho P.M."/>
            <person name="Henrissat B."/>
            <person name="Lombard V."/>
            <person name="Magnuson J.K."/>
            <person name="Kuees U."/>
            <person name="Hori C."/>
            <person name="Igarashi K."/>
            <person name="Samejima M."/>
            <person name="Held B.W."/>
            <person name="Barry K.W."/>
            <person name="LaButti K.M."/>
            <person name="Lapidus A."/>
            <person name="Lindquist E.A."/>
            <person name="Lucas S.M."/>
            <person name="Riley R."/>
            <person name="Salamov A.A."/>
            <person name="Hoffmeister D."/>
            <person name="Schwenk D."/>
            <person name="Hadar Y."/>
            <person name="Yarden O."/>
            <person name="de Vries R.P."/>
            <person name="Wiebenga A."/>
            <person name="Stenlid J."/>
            <person name="Eastwood D."/>
            <person name="Grigoriev I.V."/>
            <person name="Berka R.M."/>
            <person name="Blanchette R.A."/>
            <person name="Kersten P."/>
            <person name="Martinez A.T."/>
            <person name="Vicuna R."/>
            <person name="Cullen D."/>
        </authorList>
    </citation>
    <scope>NUCLEOTIDE SEQUENCE [LARGE SCALE GENOMIC DNA]</scope>
    <source>
        <strain evidence="2 3">B</strain>
    </source>
</reference>
<proteinExistence type="predicted"/>
<keyword evidence="3" id="KW-1185">Reference proteome</keyword>
<evidence type="ECO:0000313" key="2">
    <source>
        <dbReference type="EMBL" id="EMD34236.1"/>
    </source>
</evidence>
<dbReference type="AlphaFoldDB" id="M2R5Q1"/>
<sequence>MRTTWGGTERALRGGQRESRTGWWERGAASGAPGCSGGRGHGSCGQGATGVCTTTGPGAIRRRAVLIGEDEARQGAPLRLRDTGRSMGRSTLGRRRHRRTRRHERGTDDENAAADWARPGVLPKINAVRFAPCARFVCSIGFGARDRSWVPPGARRPAPGPELSGRGLILADGVAASELSPEPT</sequence>
<feature type="compositionally biased region" description="Basic residues" evidence="1">
    <location>
        <begin position="92"/>
        <end position="104"/>
    </location>
</feature>
<feature type="region of interest" description="Disordered" evidence="1">
    <location>
        <begin position="148"/>
        <end position="184"/>
    </location>
</feature>
<accession>M2R5Q1</accession>
<evidence type="ECO:0000256" key="1">
    <source>
        <dbReference type="SAM" id="MobiDB-lite"/>
    </source>
</evidence>
<feature type="region of interest" description="Disordered" evidence="1">
    <location>
        <begin position="1"/>
        <end position="49"/>
    </location>
</feature>
<gene>
    <name evidence="2" type="ORF">CERSUDRAFT_97495</name>
</gene>
<name>M2R5Q1_CERS8</name>
<feature type="compositionally biased region" description="Gly residues" evidence="1">
    <location>
        <begin position="34"/>
        <end position="48"/>
    </location>
</feature>
<protein>
    <submittedName>
        <fullName evidence="2">Uncharacterized protein</fullName>
    </submittedName>
</protein>
<dbReference type="Proteomes" id="UP000016930">
    <property type="component" value="Unassembled WGS sequence"/>
</dbReference>
<feature type="compositionally biased region" description="Basic and acidic residues" evidence="1">
    <location>
        <begin position="10"/>
        <end position="20"/>
    </location>
</feature>
<dbReference type="HOGENOM" id="CLU_1467969_0_0_1"/>
<evidence type="ECO:0000313" key="3">
    <source>
        <dbReference type="Proteomes" id="UP000016930"/>
    </source>
</evidence>
<organism evidence="2 3">
    <name type="scientific">Ceriporiopsis subvermispora (strain B)</name>
    <name type="common">White-rot fungus</name>
    <name type="synonym">Gelatoporia subvermispora</name>
    <dbReference type="NCBI Taxonomy" id="914234"/>
    <lineage>
        <taxon>Eukaryota</taxon>
        <taxon>Fungi</taxon>
        <taxon>Dikarya</taxon>
        <taxon>Basidiomycota</taxon>
        <taxon>Agaricomycotina</taxon>
        <taxon>Agaricomycetes</taxon>
        <taxon>Polyporales</taxon>
        <taxon>Gelatoporiaceae</taxon>
        <taxon>Gelatoporia</taxon>
    </lineage>
</organism>
<dbReference type="EMBL" id="KB445803">
    <property type="protein sequence ID" value="EMD34236.1"/>
    <property type="molecule type" value="Genomic_DNA"/>
</dbReference>
<feature type="region of interest" description="Disordered" evidence="1">
    <location>
        <begin position="81"/>
        <end position="110"/>
    </location>
</feature>